<reference evidence="2 3" key="1">
    <citation type="journal article" date="2007" name="Science">
        <title>The Chlamydomonas genome reveals the evolution of key animal and plant functions.</title>
        <authorList>
            <person name="Merchant S.S."/>
            <person name="Prochnik S.E."/>
            <person name="Vallon O."/>
            <person name="Harris E.H."/>
            <person name="Karpowicz S.J."/>
            <person name="Witman G.B."/>
            <person name="Terry A."/>
            <person name="Salamov A."/>
            <person name="Fritz-Laylin L.K."/>
            <person name="Marechal-Drouard L."/>
            <person name="Marshall W.F."/>
            <person name="Qu L.H."/>
            <person name="Nelson D.R."/>
            <person name="Sanderfoot A.A."/>
            <person name="Spalding M.H."/>
            <person name="Kapitonov V.V."/>
            <person name="Ren Q."/>
            <person name="Ferris P."/>
            <person name="Lindquist E."/>
            <person name="Shapiro H."/>
            <person name="Lucas S.M."/>
            <person name="Grimwood J."/>
            <person name="Schmutz J."/>
            <person name="Cardol P."/>
            <person name="Cerutti H."/>
            <person name="Chanfreau G."/>
            <person name="Chen C.L."/>
            <person name="Cognat V."/>
            <person name="Croft M.T."/>
            <person name="Dent R."/>
            <person name="Dutcher S."/>
            <person name="Fernandez E."/>
            <person name="Fukuzawa H."/>
            <person name="Gonzalez-Ballester D."/>
            <person name="Gonzalez-Halphen D."/>
            <person name="Hallmann A."/>
            <person name="Hanikenne M."/>
            <person name="Hippler M."/>
            <person name="Inwood W."/>
            <person name="Jabbari K."/>
            <person name="Kalanon M."/>
            <person name="Kuras R."/>
            <person name="Lefebvre P.A."/>
            <person name="Lemaire S.D."/>
            <person name="Lobanov A.V."/>
            <person name="Lohr M."/>
            <person name="Manuell A."/>
            <person name="Meier I."/>
            <person name="Mets L."/>
            <person name="Mittag M."/>
            <person name="Mittelmeier T."/>
            <person name="Moroney J.V."/>
            <person name="Moseley J."/>
            <person name="Napoli C."/>
            <person name="Nedelcu A.M."/>
            <person name="Niyogi K."/>
            <person name="Novoselov S.V."/>
            <person name="Paulsen I.T."/>
            <person name="Pazour G."/>
            <person name="Purton S."/>
            <person name="Ral J.P."/>
            <person name="Riano-Pachon D.M."/>
            <person name="Riekhof W."/>
            <person name="Rymarquis L."/>
            <person name="Schroda M."/>
            <person name="Stern D."/>
            <person name="Umen J."/>
            <person name="Willows R."/>
            <person name="Wilson N."/>
            <person name="Zimmer S.L."/>
            <person name="Allmer J."/>
            <person name="Balk J."/>
            <person name="Bisova K."/>
            <person name="Chen C.J."/>
            <person name="Elias M."/>
            <person name="Gendler K."/>
            <person name="Hauser C."/>
            <person name="Lamb M.R."/>
            <person name="Ledford H."/>
            <person name="Long J.C."/>
            <person name="Minagawa J."/>
            <person name="Page M.D."/>
            <person name="Pan J."/>
            <person name="Pootakham W."/>
            <person name="Roje S."/>
            <person name="Rose A."/>
            <person name="Stahlberg E."/>
            <person name="Terauchi A.M."/>
            <person name="Yang P."/>
            <person name="Ball S."/>
            <person name="Bowler C."/>
            <person name="Dieckmann C.L."/>
            <person name="Gladyshev V.N."/>
            <person name="Green P."/>
            <person name="Jorgensen R."/>
            <person name="Mayfield S."/>
            <person name="Mueller-Roeber B."/>
            <person name="Rajamani S."/>
            <person name="Sayre R.T."/>
            <person name="Brokstein P."/>
            <person name="Dubchak I."/>
            <person name="Goodstein D."/>
            <person name="Hornick L."/>
            <person name="Huang Y.W."/>
            <person name="Jhaveri J."/>
            <person name="Luo Y."/>
            <person name="Martinez D."/>
            <person name="Ngau W.C."/>
            <person name="Otillar B."/>
            <person name="Poliakov A."/>
            <person name="Porter A."/>
            <person name="Szajkowski L."/>
            <person name="Werner G."/>
            <person name="Zhou K."/>
            <person name="Grigoriev I.V."/>
            <person name="Rokhsar D.S."/>
            <person name="Grossman A.R."/>
        </authorList>
    </citation>
    <scope>NUCLEOTIDE SEQUENCE [LARGE SCALE GENOMIC DNA]</scope>
    <source>
        <strain evidence="3">CC-503</strain>
    </source>
</reference>
<organism evidence="2 3">
    <name type="scientific">Chlamydomonas reinhardtii</name>
    <name type="common">Chlamydomonas smithii</name>
    <dbReference type="NCBI Taxonomy" id="3055"/>
    <lineage>
        <taxon>Eukaryota</taxon>
        <taxon>Viridiplantae</taxon>
        <taxon>Chlorophyta</taxon>
        <taxon>core chlorophytes</taxon>
        <taxon>Chlorophyceae</taxon>
        <taxon>CS clade</taxon>
        <taxon>Chlamydomonadales</taxon>
        <taxon>Chlamydomonadaceae</taxon>
        <taxon>Chlamydomonas</taxon>
    </lineage>
</organism>
<feature type="compositionally biased region" description="Low complexity" evidence="1">
    <location>
        <begin position="7"/>
        <end position="16"/>
    </location>
</feature>
<evidence type="ECO:0000313" key="2">
    <source>
        <dbReference type="EMBL" id="PNW69756.1"/>
    </source>
</evidence>
<gene>
    <name evidence="2" type="ORF">CHLRE_21g752497v5</name>
</gene>
<protein>
    <submittedName>
        <fullName evidence="2">Uncharacterized protein</fullName>
    </submittedName>
</protein>
<sequence length="79" mass="8643">MDSEFEGGASSTGGSSAPPPQPPPRMRGRLKQNYSFWKTFVRSQLVLSWILAGFPLKWADGPPAPVWLANHSSAYEHTG</sequence>
<dbReference type="InParanoid" id="A0A2K3CNA3"/>
<proteinExistence type="predicted"/>
<dbReference type="KEGG" id="cre:CHLRE_21g752497v5"/>
<evidence type="ECO:0000313" key="3">
    <source>
        <dbReference type="Proteomes" id="UP000006906"/>
    </source>
</evidence>
<name>A0A2K3CNA3_CHLRE</name>
<dbReference type="RefSeq" id="XP_042914178.1">
    <property type="nucleotide sequence ID" value="XM_043072888.1"/>
</dbReference>
<dbReference type="GeneID" id="66057268"/>
<feature type="region of interest" description="Disordered" evidence="1">
    <location>
        <begin position="1"/>
        <end position="29"/>
    </location>
</feature>
<dbReference type="EMBL" id="KZ454948">
    <property type="protein sequence ID" value="PNW69756.1"/>
    <property type="molecule type" value="Genomic_DNA"/>
</dbReference>
<accession>A0A2K3CNA3</accession>
<dbReference type="Proteomes" id="UP000006906">
    <property type="component" value="Unassembled WGS sequence"/>
</dbReference>
<evidence type="ECO:0000256" key="1">
    <source>
        <dbReference type="SAM" id="MobiDB-lite"/>
    </source>
</evidence>
<dbReference type="AlphaFoldDB" id="A0A2K3CNA3"/>
<dbReference type="Gramene" id="PNW69756">
    <property type="protein sequence ID" value="PNW69756"/>
    <property type="gene ID" value="CHLRE_21g752497v5"/>
</dbReference>
<keyword evidence="3" id="KW-1185">Reference proteome</keyword>